<proteinExistence type="predicted"/>
<evidence type="ECO:0000313" key="2">
    <source>
        <dbReference type="Proteomes" id="UP001190336"/>
    </source>
</evidence>
<reference evidence="1 2" key="1">
    <citation type="submission" date="2023-08" db="EMBL/GenBank/DDBJ databases">
        <authorList>
            <person name="Folkvardsen B D."/>
            <person name="Norman A."/>
        </authorList>
    </citation>
    <scope>NUCLEOTIDE SEQUENCE [LARGE SCALE GENOMIC DNA]</scope>
    <source>
        <strain evidence="1 2">Mu0083</strain>
    </source>
</reference>
<accession>A0ABM9L7R3</accession>
<organism evidence="1 2">
    <name type="scientific">[Mycobacterium] kokjensenii</name>
    <dbReference type="NCBI Taxonomy" id="3064287"/>
    <lineage>
        <taxon>Bacteria</taxon>
        <taxon>Bacillati</taxon>
        <taxon>Actinomycetota</taxon>
        <taxon>Actinomycetes</taxon>
        <taxon>Mycobacteriales</taxon>
        <taxon>Mycobacteriaceae</taxon>
        <taxon>Mycolicibacter</taxon>
    </lineage>
</organism>
<name>A0ABM9L7R3_9MYCO</name>
<sequence>MDCTDAVGEDSHSSAADSRRHFIGCHVQAAIAGHVIDLDRNRYAATVLGAHDIAHPIP</sequence>
<gene>
    <name evidence="1" type="ORF">MU0083_000669</name>
</gene>
<evidence type="ECO:0008006" key="3">
    <source>
        <dbReference type="Google" id="ProtNLM"/>
    </source>
</evidence>
<dbReference type="RefSeq" id="WP_308475606.1">
    <property type="nucleotide sequence ID" value="NZ_OY726394.1"/>
</dbReference>
<dbReference type="EMBL" id="OY726394">
    <property type="protein sequence ID" value="CAJ1494132.1"/>
    <property type="molecule type" value="Genomic_DNA"/>
</dbReference>
<keyword evidence="2" id="KW-1185">Reference proteome</keyword>
<protein>
    <recommendedName>
        <fullName evidence="3">Transposase</fullName>
    </recommendedName>
</protein>
<evidence type="ECO:0000313" key="1">
    <source>
        <dbReference type="EMBL" id="CAJ1494132.1"/>
    </source>
</evidence>
<dbReference type="Proteomes" id="UP001190336">
    <property type="component" value="Chromosome"/>
</dbReference>